<dbReference type="Pfam" id="PF09990">
    <property type="entry name" value="DUF2231"/>
    <property type="match status" value="1"/>
</dbReference>
<dbReference type="InterPro" id="IPR019251">
    <property type="entry name" value="DUF2231_TM"/>
</dbReference>
<dbReference type="Proteomes" id="UP000319829">
    <property type="component" value="Unassembled WGS sequence"/>
</dbReference>
<feature type="transmembrane region" description="Helical" evidence="1">
    <location>
        <begin position="107"/>
        <end position="126"/>
    </location>
</feature>
<accession>A0A538SUZ8</accession>
<dbReference type="EMBL" id="VBOU01000041">
    <property type="protein sequence ID" value="TMQ55185.1"/>
    <property type="molecule type" value="Genomic_DNA"/>
</dbReference>
<keyword evidence="1" id="KW-0472">Membrane</keyword>
<feature type="domain" description="DUF2231" evidence="2">
    <location>
        <begin position="6"/>
        <end position="138"/>
    </location>
</feature>
<evidence type="ECO:0000256" key="1">
    <source>
        <dbReference type="SAM" id="Phobius"/>
    </source>
</evidence>
<sequence length="152" mass="15707">MMLGLDLHPAVVHFPIALAVTGAFAELGYLLVRRPWIRWFGPILLTLALAGSGVAYFSGQAVRDKAVDQGVPNAAVEKHLTSCVWALAALGLATILSWAVRPRGKGISLSALAALAAAALTLYTGYLGAELVYVHGAGRVHAPHSSTSGGGP</sequence>
<name>A0A538SUZ8_UNCEI</name>
<dbReference type="AlphaFoldDB" id="A0A538SUZ8"/>
<feature type="transmembrane region" description="Helical" evidence="1">
    <location>
        <begin position="39"/>
        <end position="59"/>
    </location>
</feature>
<evidence type="ECO:0000313" key="4">
    <source>
        <dbReference type="Proteomes" id="UP000319829"/>
    </source>
</evidence>
<evidence type="ECO:0000259" key="2">
    <source>
        <dbReference type="Pfam" id="PF09990"/>
    </source>
</evidence>
<protein>
    <recommendedName>
        <fullName evidence="2">DUF2231 domain-containing protein</fullName>
    </recommendedName>
</protein>
<keyword evidence="1" id="KW-0812">Transmembrane</keyword>
<proteinExistence type="predicted"/>
<keyword evidence="1" id="KW-1133">Transmembrane helix</keyword>
<comment type="caution">
    <text evidence="3">The sequence shown here is derived from an EMBL/GenBank/DDBJ whole genome shotgun (WGS) entry which is preliminary data.</text>
</comment>
<evidence type="ECO:0000313" key="3">
    <source>
        <dbReference type="EMBL" id="TMQ55185.1"/>
    </source>
</evidence>
<feature type="transmembrane region" description="Helical" evidence="1">
    <location>
        <begin position="79"/>
        <end position="100"/>
    </location>
</feature>
<feature type="transmembrane region" description="Helical" evidence="1">
    <location>
        <begin position="12"/>
        <end position="32"/>
    </location>
</feature>
<reference evidence="3 4" key="1">
    <citation type="journal article" date="2019" name="Nat. Microbiol.">
        <title>Mediterranean grassland soil C-N compound turnover is dependent on rainfall and depth, and is mediated by genomically divergent microorganisms.</title>
        <authorList>
            <person name="Diamond S."/>
            <person name="Andeer P.F."/>
            <person name="Li Z."/>
            <person name="Crits-Christoph A."/>
            <person name="Burstein D."/>
            <person name="Anantharaman K."/>
            <person name="Lane K.R."/>
            <person name="Thomas B.C."/>
            <person name="Pan C."/>
            <person name="Northen T.R."/>
            <person name="Banfield J.F."/>
        </authorList>
    </citation>
    <scope>NUCLEOTIDE SEQUENCE [LARGE SCALE GENOMIC DNA]</scope>
    <source>
        <strain evidence="3">WS_4</strain>
    </source>
</reference>
<organism evidence="3 4">
    <name type="scientific">Eiseniibacteriota bacterium</name>
    <dbReference type="NCBI Taxonomy" id="2212470"/>
    <lineage>
        <taxon>Bacteria</taxon>
        <taxon>Candidatus Eiseniibacteriota</taxon>
    </lineage>
</organism>
<gene>
    <name evidence="3" type="ORF">E6K74_03920</name>
</gene>